<dbReference type="SUPFAM" id="SSF51621">
    <property type="entry name" value="Phosphoenolpyruvate/pyruvate domain"/>
    <property type="match status" value="1"/>
</dbReference>
<dbReference type="Gene3D" id="3.20.20.60">
    <property type="entry name" value="Phosphoenolpyruvate-binding domains"/>
    <property type="match status" value="1"/>
</dbReference>
<proteinExistence type="predicted"/>
<gene>
    <name evidence="2" type="ORF">HNR48_002457</name>
</gene>
<name>A0A7X0JU30_9GAMM</name>
<comment type="caution">
    <text evidence="2">The sequence shown here is derived from an EMBL/GenBank/DDBJ whole genome shotgun (WGS) entry which is preliminary data.</text>
</comment>
<protein>
    <submittedName>
        <fullName evidence="2">2-methylisocitrate lyase-like PEP mutase family enzyme</fullName>
    </submittedName>
</protein>
<dbReference type="InterPro" id="IPR015813">
    <property type="entry name" value="Pyrv/PenolPyrv_kinase-like_dom"/>
</dbReference>
<sequence length="257" mass="27888">MNQENVEIFRKLHKRSDGLVLSNVWDCASAVLVQHGGANAIATSSASLAWANGYPDGGALPVEQLLRSVENIMRIAVVPVSIDIEAGYSDQPEQVVDLLVELVKLGVAGINIEDGQDSPDLFSTKLEAIRETLGPDQMFINARTDVYLQSLVPEAHQLQETQQRIARYASAGADSAFVPGLLDLEDIKVLLSSSALPLNIMLPSLELETKDFFEAGVKRLSYGPGTFLESYRQLQSFSGKGADSGVLSYDGFNRMLT</sequence>
<reference evidence="2 3" key="1">
    <citation type="submission" date="2020-08" db="EMBL/GenBank/DDBJ databases">
        <title>Genomic Encyclopedia of Type Strains, Phase IV (KMG-IV): sequencing the most valuable type-strain genomes for metagenomic binning, comparative biology and taxonomic classification.</title>
        <authorList>
            <person name="Goeker M."/>
        </authorList>
    </citation>
    <scope>NUCLEOTIDE SEQUENCE [LARGE SCALE GENOMIC DNA]</scope>
    <source>
        <strain evidence="2 3">DSM 22368</strain>
    </source>
</reference>
<dbReference type="RefSeq" id="WP_166846566.1">
    <property type="nucleotide sequence ID" value="NZ_JAAONY010000002.1"/>
</dbReference>
<dbReference type="EMBL" id="JACHHT010000002">
    <property type="protein sequence ID" value="MBB6522172.1"/>
    <property type="molecule type" value="Genomic_DNA"/>
</dbReference>
<dbReference type="GO" id="GO:0016829">
    <property type="term" value="F:lyase activity"/>
    <property type="evidence" value="ECO:0007669"/>
    <property type="project" value="UniProtKB-KW"/>
</dbReference>
<dbReference type="PANTHER" id="PTHR42905">
    <property type="entry name" value="PHOSPHOENOLPYRUVATE CARBOXYLASE"/>
    <property type="match status" value="1"/>
</dbReference>
<keyword evidence="1" id="KW-0479">Metal-binding</keyword>
<evidence type="ECO:0000313" key="2">
    <source>
        <dbReference type="EMBL" id="MBB6522172.1"/>
    </source>
</evidence>
<keyword evidence="2" id="KW-0456">Lyase</keyword>
<dbReference type="CDD" id="cd00377">
    <property type="entry name" value="ICL_PEPM"/>
    <property type="match status" value="1"/>
</dbReference>
<accession>A0A7X0JU30</accession>
<dbReference type="GO" id="GO:0046872">
    <property type="term" value="F:metal ion binding"/>
    <property type="evidence" value="ECO:0007669"/>
    <property type="project" value="UniProtKB-KW"/>
</dbReference>
<organism evidence="2 3">
    <name type="scientific">Pseudoteredinibacter isoporae</name>
    <dbReference type="NCBI Taxonomy" id="570281"/>
    <lineage>
        <taxon>Bacteria</taxon>
        <taxon>Pseudomonadati</taxon>
        <taxon>Pseudomonadota</taxon>
        <taxon>Gammaproteobacteria</taxon>
        <taxon>Cellvibrionales</taxon>
        <taxon>Cellvibrionaceae</taxon>
        <taxon>Pseudoteredinibacter</taxon>
    </lineage>
</organism>
<evidence type="ECO:0000256" key="1">
    <source>
        <dbReference type="ARBA" id="ARBA00022723"/>
    </source>
</evidence>
<evidence type="ECO:0000313" key="3">
    <source>
        <dbReference type="Proteomes" id="UP000528457"/>
    </source>
</evidence>
<dbReference type="Pfam" id="PF13714">
    <property type="entry name" value="PEP_mutase"/>
    <property type="match status" value="1"/>
</dbReference>
<dbReference type="InterPro" id="IPR040442">
    <property type="entry name" value="Pyrv_kinase-like_dom_sf"/>
</dbReference>
<dbReference type="PANTHER" id="PTHR42905:SF16">
    <property type="entry name" value="CARBOXYPHOSPHONOENOLPYRUVATE PHOSPHONOMUTASE-LIKE PROTEIN (AFU_ORTHOLOGUE AFUA_5G07230)"/>
    <property type="match status" value="1"/>
</dbReference>
<dbReference type="Proteomes" id="UP000528457">
    <property type="component" value="Unassembled WGS sequence"/>
</dbReference>
<keyword evidence="3" id="KW-1185">Reference proteome</keyword>
<dbReference type="InParanoid" id="A0A7X0JU30"/>
<dbReference type="AlphaFoldDB" id="A0A7X0JU30"/>
<dbReference type="InterPro" id="IPR039556">
    <property type="entry name" value="ICL/PEPM"/>
</dbReference>